<proteinExistence type="predicted"/>
<dbReference type="Proteomes" id="UP001386955">
    <property type="component" value="Unassembled WGS sequence"/>
</dbReference>
<evidence type="ECO:0000313" key="1">
    <source>
        <dbReference type="EMBL" id="KAK7375813.1"/>
    </source>
</evidence>
<name>A0AAN9RR56_PSOTE</name>
<gene>
    <name evidence="1" type="ORF">VNO78_35124</name>
</gene>
<accession>A0AAN9RR56</accession>
<sequence>MSRMSSSFLSQGELVIGQAVTSYLSHMRSRKERSQGLFSNSTGGLEMSIAKGTSSGSIEEGAIDCIHYLKPFIVRVPHPRTTFHLVVLTRSFAFGSSLLGSGESELIAISIFHGMELTSYLQQSQSCGNAHSCKRRTLSGSALLMHG</sequence>
<reference evidence="1 2" key="1">
    <citation type="submission" date="2024-01" db="EMBL/GenBank/DDBJ databases">
        <title>The genomes of 5 underutilized Papilionoideae crops provide insights into root nodulation and disease resistanc.</title>
        <authorList>
            <person name="Jiang F."/>
        </authorList>
    </citation>
    <scope>NUCLEOTIDE SEQUENCE [LARGE SCALE GENOMIC DNA]</scope>
    <source>
        <strain evidence="1">DUOXIRENSHENG_FW03</strain>
        <tissue evidence="1">Leaves</tissue>
    </source>
</reference>
<evidence type="ECO:0000313" key="2">
    <source>
        <dbReference type="Proteomes" id="UP001386955"/>
    </source>
</evidence>
<keyword evidence="2" id="KW-1185">Reference proteome</keyword>
<comment type="caution">
    <text evidence="1">The sequence shown here is derived from an EMBL/GenBank/DDBJ whole genome shotgun (WGS) entry which is preliminary data.</text>
</comment>
<dbReference type="EMBL" id="JAYMYS010000040">
    <property type="protein sequence ID" value="KAK7375813.1"/>
    <property type="molecule type" value="Genomic_DNA"/>
</dbReference>
<dbReference type="AlphaFoldDB" id="A0AAN9RR56"/>
<organism evidence="1 2">
    <name type="scientific">Psophocarpus tetragonolobus</name>
    <name type="common">Winged bean</name>
    <name type="synonym">Dolichos tetragonolobus</name>
    <dbReference type="NCBI Taxonomy" id="3891"/>
    <lineage>
        <taxon>Eukaryota</taxon>
        <taxon>Viridiplantae</taxon>
        <taxon>Streptophyta</taxon>
        <taxon>Embryophyta</taxon>
        <taxon>Tracheophyta</taxon>
        <taxon>Spermatophyta</taxon>
        <taxon>Magnoliopsida</taxon>
        <taxon>eudicotyledons</taxon>
        <taxon>Gunneridae</taxon>
        <taxon>Pentapetalae</taxon>
        <taxon>rosids</taxon>
        <taxon>fabids</taxon>
        <taxon>Fabales</taxon>
        <taxon>Fabaceae</taxon>
        <taxon>Papilionoideae</taxon>
        <taxon>50 kb inversion clade</taxon>
        <taxon>NPAAA clade</taxon>
        <taxon>indigoferoid/millettioid clade</taxon>
        <taxon>Phaseoleae</taxon>
        <taxon>Psophocarpus</taxon>
    </lineage>
</organism>
<protein>
    <submittedName>
        <fullName evidence="1">Uncharacterized protein</fullName>
    </submittedName>
</protein>